<keyword evidence="2" id="KW-1185">Reference proteome</keyword>
<evidence type="ECO:0000313" key="2">
    <source>
        <dbReference type="Proteomes" id="UP000054308"/>
    </source>
</evidence>
<reference evidence="1 2" key="1">
    <citation type="submission" date="2014-04" db="EMBL/GenBank/DDBJ databases">
        <title>Genome evolution of avian class.</title>
        <authorList>
            <person name="Zhang G."/>
            <person name="Li C."/>
        </authorList>
    </citation>
    <scope>NUCLEOTIDE SEQUENCE [LARGE SCALE GENOMIC DNA]</scope>
    <source>
        <strain evidence="1">BGI_N300</strain>
    </source>
</reference>
<accession>A0A091IT80</accession>
<organism evidence="1 2">
    <name type="scientific">Calypte anna</name>
    <name type="common">Anna's hummingbird</name>
    <name type="synonym">Archilochus anna</name>
    <dbReference type="NCBI Taxonomy" id="9244"/>
    <lineage>
        <taxon>Eukaryota</taxon>
        <taxon>Metazoa</taxon>
        <taxon>Chordata</taxon>
        <taxon>Craniata</taxon>
        <taxon>Vertebrata</taxon>
        <taxon>Euteleostomi</taxon>
        <taxon>Archelosauria</taxon>
        <taxon>Archosauria</taxon>
        <taxon>Dinosauria</taxon>
        <taxon>Saurischia</taxon>
        <taxon>Theropoda</taxon>
        <taxon>Coelurosauria</taxon>
        <taxon>Aves</taxon>
        <taxon>Neognathae</taxon>
        <taxon>Neoaves</taxon>
        <taxon>Strisores</taxon>
        <taxon>Apodiformes</taxon>
        <taxon>Trochilidae</taxon>
        <taxon>Calypte</taxon>
    </lineage>
</organism>
<gene>
    <name evidence="1" type="ORF">N300_10833</name>
</gene>
<dbReference type="EMBL" id="KL218157">
    <property type="protein sequence ID" value="KFP02841.1"/>
    <property type="molecule type" value="Genomic_DNA"/>
</dbReference>
<protein>
    <submittedName>
        <fullName evidence="1">Lethal(3)malignant brain tumor-like 3</fullName>
    </submittedName>
</protein>
<dbReference type="STRING" id="9244.A0A091IT80"/>
<dbReference type="Proteomes" id="UP000054308">
    <property type="component" value="Unassembled WGS sequence"/>
</dbReference>
<name>A0A091IT80_CALAN</name>
<sequence length="90" mass="9168">MEQDVLETDGISIPTADSEIVNALDWKAGIGTLPGSNIQFCLNEFGLLEIITEAEAEAIKTLSASAVNASPASFAPAAINSSAASSTGLE</sequence>
<dbReference type="AlphaFoldDB" id="A0A091IT80"/>
<evidence type="ECO:0000313" key="1">
    <source>
        <dbReference type="EMBL" id="KFP02841.1"/>
    </source>
</evidence>
<feature type="non-terminal residue" evidence="1">
    <location>
        <position position="90"/>
    </location>
</feature>
<proteinExistence type="predicted"/>